<reference evidence="1 2" key="1">
    <citation type="submission" date="2019-12" db="EMBL/GenBank/DDBJ databases">
        <authorList>
            <person name="Xu J."/>
        </authorList>
    </citation>
    <scope>NUCLEOTIDE SEQUENCE [LARGE SCALE GENOMIC DNA]</scope>
    <source>
        <strain evidence="1 2">HX-5-24</strain>
    </source>
</reference>
<dbReference type="Proteomes" id="UP000479692">
    <property type="component" value="Unassembled WGS sequence"/>
</dbReference>
<accession>A0A7C9M2W8</accession>
<evidence type="ECO:0008006" key="3">
    <source>
        <dbReference type="Google" id="ProtNLM"/>
    </source>
</evidence>
<gene>
    <name evidence="1" type="ORF">GN331_14170</name>
</gene>
<proteinExistence type="predicted"/>
<sequence length="172" mass="19750">MVDEINEYEVGPEEQTDRPDYLSLIEQVCLRFHSMARQLRSRHAKRPTLEIDDEYDVQDLLHAAFKLHFDDIRAEEWTPSYAGGSSRVDFLLKQERIVVEVKKTRSSMSMSDLGAQILIDIARYERHPDCGLLVCFIYDPEGRIGNPVGLERDLESHSGKLKVRVIVGPKGH</sequence>
<protein>
    <recommendedName>
        <fullName evidence="3">Malate dehydrogenase</fullName>
    </recommendedName>
</protein>
<comment type="caution">
    <text evidence="1">The sequence shown here is derived from an EMBL/GenBank/DDBJ whole genome shotgun (WGS) entry which is preliminary data.</text>
</comment>
<evidence type="ECO:0000313" key="1">
    <source>
        <dbReference type="EMBL" id="MUV15348.1"/>
    </source>
</evidence>
<evidence type="ECO:0000313" key="2">
    <source>
        <dbReference type="Proteomes" id="UP000479692"/>
    </source>
</evidence>
<dbReference type="Pfam" id="PF18742">
    <property type="entry name" value="DpnII-MboI"/>
    <property type="match status" value="1"/>
</dbReference>
<dbReference type="EMBL" id="WOXT01000005">
    <property type="protein sequence ID" value="MUV15348.1"/>
    <property type="molecule type" value="Genomic_DNA"/>
</dbReference>
<dbReference type="AlphaFoldDB" id="A0A7C9M2W8"/>
<keyword evidence="2" id="KW-1185">Reference proteome</keyword>
<organism evidence="1 2">
    <name type="scientific">Noviluteimonas gilva</name>
    <dbReference type="NCBI Taxonomy" id="2682097"/>
    <lineage>
        <taxon>Bacteria</taxon>
        <taxon>Pseudomonadati</taxon>
        <taxon>Pseudomonadota</taxon>
        <taxon>Gammaproteobacteria</taxon>
        <taxon>Lysobacterales</taxon>
        <taxon>Lysobacteraceae</taxon>
        <taxon>Noviluteimonas</taxon>
    </lineage>
</organism>
<name>A0A7C9M2W8_9GAMM</name>